<reference evidence="1" key="1">
    <citation type="submission" date="2019-02" db="EMBL/GenBank/DDBJ databases">
        <authorList>
            <person name="Gruber-Vodicka R. H."/>
            <person name="Seah K. B. B."/>
        </authorList>
    </citation>
    <scope>NUCLEOTIDE SEQUENCE</scope>
    <source>
        <strain evidence="1">BECK_S312</strain>
        <strain evidence="2">BECK_S426</strain>
    </source>
</reference>
<dbReference type="EMBL" id="CAADFM010000077">
    <property type="protein sequence ID" value="VFK12845.1"/>
    <property type="molecule type" value="Genomic_DNA"/>
</dbReference>
<dbReference type="AlphaFoldDB" id="A0A450W733"/>
<organism evidence="1">
    <name type="scientific">Candidatus Kentrum sp. LPFa</name>
    <dbReference type="NCBI Taxonomy" id="2126335"/>
    <lineage>
        <taxon>Bacteria</taxon>
        <taxon>Pseudomonadati</taxon>
        <taxon>Pseudomonadota</taxon>
        <taxon>Gammaproteobacteria</taxon>
        <taxon>Candidatus Kentrum</taxon>
    </lineage>
</organism>
<gene>
    <name evidence="1" type="ORF">BECKLPF1236A_GA0070988_100778</name>
    <name evidence="2" type="ORF">BECKLPF1236C_GA0070990_101962</name>
</gene>
<dbReference type="EMBL" id="CAADFP010000196">
    <property type="protein sequence ID" value="VFK33197.1"/>
    <property type="molecule type" value="Genomic_DNA"/>
</dbReference>
<evidence type="ECO:0000313" key="2">
    <source>
        <dbReference type="EMBL" id="VFK33197.1"/>
    </source>
</evidence>
<accession>A0A450W733</accession>
<protein>
    <submittedName>
        <fullName evidence="1">Predicted DNA binding protein, CopG/RHH family</fullName>
    </submittedName>
</protein>
<evidence type="ECO:0000313" key="1">
    <source>
        <dbReference type="EMBL" id="VFK12845.1"/>
    </source>
</evidence>
<sequence>MHKEQIHIGFDAPFLDEEERMIVEAFDEFEPDSNLDEKKTEWQQALKNTLRRKPVTLRLQEQDIRRMKSMAYKKGIPYQTLISSVVHQYAMEEYAMEEM</sequence>
<name>A0A450W733_9GAMM</name>
<proteinExistence type="predicted"/>